<accession>A0AAW6CFC5</accession>
<dbReference type="EMBL" id="JAQLWV010000004">
    <property type="protein sequence ID" value="MDB7932165.1"/>
    <property type="molecule type" value="Genomic_DNA"/>
</dbReference>
<sequence length="204" mass="22290">MTQITNDILHVEAKTVPLGADVWANDGTGWHGLRGRAKSAESFIKNGHTETVIHCDFEAPASAEMWERLKENFTAAYGRKTPVNEIPLKDVHIGTGCLEPIAAALPEPEGEICVLIAYSLLGGYIEPLAVSARKDYLLRKIDEHLASMAENMDAALQLKDVFCSSEQNTMEFHYGLADQPVDGSELLYTIVPVPFFACGEEVAA</sequence>
<organism evidence="1 2">
    <name type="scientific">Flavonifractor plautii</name>
    <name type="common">Fusobacterium plautii</name>
    <dbReference type="NCBI Taxonomy" id="292800"/>
    <lineage>
        <taxon>Bacteria</taxon>
        <taxon>Bacillati</taxon>
        <taxon>Bacillota</taxon>
        <taxon>Clostridia</taxon>
        <taxon>Eubacteriales</taxon>
        <taxon>Oscillospiraceae</taxon>
        <taxon>Flavonifractor</taxon>
    </lineage>
</organism>
<reference evidence="1" key="1">
    <citation type="submission" date="2023-01" db="EMBL/GenBank/DDBJ databases">
        <title>Human gut microbiome strain richness.</title>
        <authorList>
            <person name="Chen-Liaw A."/>
        </authorList>
    </citation>
    <scope>NUCLEOTIDE SEQUENCE</scope>
    <source>
        <strain evidence="1">1001287st1_F4_1001285I_161205</strain>
    </source>
</reference>
<comment type="caution">
    <text evidence="1">The sequence shown here is derived from an EMBL/GenBank/DDBJ whole genome shotgun (WGS) entry which is preliminary data.</text>
</comment>
<name>A0AAW6CFC5_FLAPL</name>
<evidence type="ECO:0000313" key="2">
    <source>
        <dbReference type="Proteomes" id="UP001211173"/>
    </source>
</evidence>
<dbReference type="Proteomes" id="UP001211173">
    <property type="component" value="Unassembled WGS sequence"/>
</dbReference>
<gene>
    <name evidence="1" type="ORF">PNE06_03650</name>
</gene>
<dbReference type="RefSeq" id="WP_195324942.1">
    <property type="nucleotide sequence ID" value="NZ_JADMVZ010000006.1"/>
</dbReference>
<evidence type="ECO:0000313" key="1">
    <source>
        <dbReference type="EMBL" id="MDB7932165.1"/>
    </source>
</evidence>
<dbReference type="AlphaFoldDB" id="A0AAW6CFC5"/>
<proteinExistence type="predicted"/>
<protein>
    <submittedName>
        <fullName evidence="1">Uncharacterized protein</fullName>
    </submittedName>
</protein>